<feature type="region of interest" description="Disordered" evidence="2">
    <location>
        <begin position="496"/>
        <end position="523"/>
    </location>
</feature>
<accession>A0AA42UBD0</accession>
<protein>
    <submittedName>
        <fullName evidence="4">TraI domain-containing protein</fullName>
    </submittedName>
</protein>
<sequence>MLLKFAAAAIRLVLRYTSSGNQEKRGDLLKEVRTVSGKKVVPNGVFYSPMPIIGIQPLSIDDILAPHKETIDEIIRRSGLSSTDAVYSPKKMITAVIRRTAEYIHLLPASEDYHHTDPGGLLSHSLEVAMMAMGEAYNIDLPTITYPDLEAVRRSRYFYAVFVAALMHDIGKVFNDMRIMCVDSHVQWQPYLGSLTGWAVKNDVSSYRVEYRPGRGRSHEQAAQYLILQLLTDEAKQYLTDCQTDNIMDEICAAISHYAEKDGYIHQSLRRADSASTLKDVQGRNLKETGRREYSLSSQFIKATQRLTPTWTYNKPGSMIWVVGGDVYIASPQAIVEIIGAIQDMKVSCPTDVNVVHNLMVEQHIIQSVDAQTRLTYWLPGEFTEDEVRKIQRDMVVAKKHAKWISLAKLKSVHYAFGSQAIPESKPGVLCLNKAGDMVWFRKGSLYTPVDLLVEDLHKQIEAEEKEAKAKAEAAAKAKEDEKARMLAEAVEIAKAQVQSKATGQPSLKPPATSSTPVEQAPV</sequence>
<dbReference type="AlphaFoldDB" id="A0AA42UBD0"/>
<dbReference type="InterPro" id="IPR011119">
    <property type="entry name" value="Unchr_helicase_relaxase_TraI"/>
</dbReference>
<feature type="non-terminal residue" evidence="4">
    <location>
        <position position="523"/>
    </location>
</feature>
<keyword evidence="1" id="KW-0175">Coiled coil</keyword>
<feature type="compositionally biased region" description="Polar residues" evidence="2">
    <location>
        <begin position="497"/>
        <end position="523"/>
    </location>
</feature>
<dbReference type="EMBL" id="JAOCIZ010000067">
    <property type="protein sequence ID" value="MDH1506486.1"/>
    <property type="molecule type" value="Genomic_DNA"/>
</dbReference>
<dbReference type="NCBIfam" id="NF041494">
    <property type="entry name" value="MobH"/>
    <property type="match status" value="1"/>
</dbReference>
<reference evidence="4" key="1">
    <citation type="submission" date="2022-09" db="EMBL/GenBank/DDBJ databases">
        <title>Intensive care unit water sources are persistently colonized with multi-drug resistant bacteria and are the site of extensive horizontal gene transfer of antibiotic resistance genes.</title>
        <authorList>
            <person name="Diorio-Toth L."/>
        </authorList>
    </citation>
    <scope>NUCLEOTIDE SEQUENCE</scope>
    <source>
        <strain evidence="4">GD03710</strain>
    </source>
</reference>
<organism evidence="4 5">
    <name type="scientific">Aeromonas caviae</name>
    <name type="common">Aeromonas punctata</name>
    <dbReference type="NCBI Taxonomy" id="648"/>
    <lineage>
        <taxon>Bacteria</taxon>
        <taxon>Pseudomonadati</taxon>
        <taxon>Pseudomonadota</taxon>
        <taxon>Gammaproteobacteria</taxon>
        <taxon>Aeromonadales</taxon>
        <taxon>Aeromonadaceae</taxon>
        <taxon>Aeromonas</taxon>
    </lineage>
</organism>
<name>A0AA42UBD0_AERCA</name>
<feature type="coiled-coil region" evidence="1">
    <location>
        <begin position="454"/>
        <end position="489"/>
    </location>
</feature>
<gene>
    <name evidence="4" type="ORF">N5I20_15645</name>
</gene>
<dbReference type="SUPFAM" id="SSF109604">
    <property type="entry name" value="HD-domain/PDEase-like"/>
    <property type="match status" value="1"/>
</dbReference>
<feature type="domain" description="Uncharacterised" evidence="3">
    <location>
        <begin position="59"/>
        <end position="368"/>
    </location>
</feature>
<dbReference type="RefSeq" id="WP_279982915.1">
    <property type="nucleotide sequence ID" value="NZ_JAOCIZ010000067.1"/>
</dbReference>
<proteinExistence type="predicted"/>
<evidence type="ECO:0000259" key="3">
    <source>
        <dbReference type="Pfam" id="PF07514"/>
    </source>
</evidence>
<dbReference type="Proteomes" id="UP001161704">
    <property type="component" value="Unassembled WGS sequence"/>
</dbReference>
<dbReference type="Pfam" id="PF07514">
    <property type="entry name" value="TraI_2"/>
    <property type="match status" value="1"/>
</dbReference>
<comment type="caution">
    <text evidence="4">The sequence shown here is derived from an EMBL/GenBank/DDBJ whole genome shotgun (WGS) entry which is preliminary data.</text>
</comment>
<evidence type="ECO:0000313" key="5">
    <source>
        <dbReference type="Proteomes" id="UP001161704"/>
    </source>
</evidence>
<evidence type="ECO:0000256" key="1">
    <source>
        <dbReference type="SAM" id="Coils"/>
    </source>
</evidence>
<evidence type="ECO:0000256" key="2">
    <source>
        <dbReference type="SAM" id="MobiDB-lite"/>
    </source>
</evidence>
<evidence type="ECO:0000313" key="4">
    <source>
        <dbReference type="EMBL" id="MDH1506486.1"/>
    </source>
</evidence>
<dbReference type="Gene3D" id="1.10.3210.40">
    <property type="match status" value="1"/>
</dbReference>